<comment type="similarity">
    <text evidence="2">Belongs to the peptidase S41B family.</text>
</comment>
<comment type="subcellular location">
    <subcellularLocation>
        <location evidence="1">Cytoplasm</location>
    </subcellularLocation>
</comment>
<name>A0AAT9HUN9_9ACTN</name>
<feature type="region of interest" description="Disordered" evidence="7">
    <location>
        <begin position="73"/>
        <end position="139"/>
    </location>
</feature>
<evidence type="ECO:0000256" key="1">
    <source>
        <dbReference type="ARBA" id="ARBA00004496"/>
    </source>
</evidence>
<dbReference type="PANTHER" id="PTHR43253:SF1">
    <property type="entry name" value="TRICORN PROTEASE HOMOLOG 2-RELATED"/>
    <property type="match status" value="1"/>
</dbReference>
<keyword evidence="3" id="KW-0963">Cytoplasm</keyword>
<dbReference type="GO" id="GO:0005737">
    <property type="term" value="C:cytoplasm"/>
    <property type="evidence" value="ECO:0007669"/>
    <property type="project" value="UniProtKB-SubCell"/>
</dbReference>
<dbReference type="AlphaFoldDB" id="A0AAT9HUN9"/>
<dbReference type="GO" id="GO:0006508">
    <property type="term" value="P:proteolysis"/>
    <property type="evidence" value="ECO:0007669"/>
    <property type="project" value="UniProtKB-KW"/>
</dbReference>
<keyword evidence="4" id="KW-0645">Protease</keyword>
<dbReference type="EMBL" id="AP035768">
    <property type="protein sequence ID" value="BFO21376.1"/>
    <property type="molecule type" value="Genomic_DNA"/>
</dbReference>
<protein>
    <submittedName>
        <fullName evidence="8">Uncharacterized protein</fullName>
    </submittedName>
</protein>
<dbReference type="PANTHER" id="PTHR43253">
    <property type="entry name" value="TRICORN PROTEASE HOMOLOG 2-RELATED"/>
    <property type="match status" value="1"/>
</dbReference>
<dbReference type="Pfam" id="PF26549">
    <property type="entry name" value="Tricorn_N"/>
    <property type="match status" value="1"/>
</dbReference>
<organism evidence="8">
    <name type="scientific">Streptomyces haneummycinicus</name>
    <dbReference type="NCBI Taxonomy" id="3074435"/>
    <lineage>
        <taxon>Bacteria</taxon>
        <taxon>Bacillati</taxon>
        <taxon>Actinomycetota</taxon>
        <taxon>Actinomycetes</taxon>
        <taxon>Kitasatosporales</taxon>
        <taxon>Streptomycetaceae</taxon>
        <taxon>Streptomyces</taxon>
    </lineage>
</organism>
<accession>A0AAT9HUN9</accession>
<feature type="compositionally biased region" description="Polar residues" evidence="7">
    <location>
        <begin position="107"/>
        <end position="119"/>
    </location>
</feature>
<proteinExistence type="inferred from homology"/>
<evidence type="ECO:0000256" key="5">
    <source>
        <dbReference type="ARBA" id="ARBA00022801"/>
    </source>
</evidence>
<evidence type="ECO:0000313" key="8">
    <source>
        <dbReference type="EMBL" id="BFO21376.1"/>
    </source>
</evidence>
<dbReference type="SUPFAM" id="SSF69304">
    <property type="entry name" value="Tricorn protease N-terminal domain"/>
    <property type="match status" value="1"/>
</dbReference>
<dbReference type="InterPro" id="IPR012393">
    <property type="entry name" value="Tricorn_protease"/>
</dbReference>
<dbReference type="Gene3D" id="2.120.10.60">
    <property type="entry name" value="Tricorn protease N-terminal domain"/>
    <property type="match status" value="1"/>
</dbReference>
<reference evidence="8" key="1">
    <citation type="submission" date="2024-06" db="EMBL/GenBank/DDBJ databases">
        <authorList>
            <consortium name="consrtm"/>
            <person name="Uemura M."/>
            <person name="Terahara T."/>
        </authorList>
    </citation>
    <scope>NUCLEOTIDE SEQUENCE</scope>
    <source>
        <strain evidence="8">KM77-8</strain>
    </source>
</reference>
<evidence type="ECO:0000256" key="6">
    <source>
        <dbReference type="ARBA" id="ARBA00022825"/>
    </source>
</evidence>
<reference evidence="8" key="2">
    <citation type="submission" date="2024-07" db="EMBL/GenBank/DDBJ databases">
        <title>Streptomyces haneummycinica sp. nov., a new antibiotic-producing actinobacterium isolated from marine sediment.</title>
        <authorList>
            <person name="Uemura M."/>
            <person name="Hamada M."/>
            <person name="Hirano S."/>
            <person name="Kobayashi K."/>
            <person name="Ohshiro T."/>
            <person name="Kobayashi T."/>
            <person name="Terahara T."/>
        </authorList>
    </citation>
    <scope>NUCLEOTIDE SEQUENCE</scope>
    <source>
        <strain evidence="8">KM77-8</strain>
    </source>
</reference>
<keyword evidence="6" id="KW-0720">Serine protease</keyword>
<gene>
    <name evidence="8" type="ORF">SHKM778_77640</name>
</gene>
<evidence type="ECO:0000256" key="3">
    <source>
        <dbReference type="ARBA" id="ARBA00022490"/>
    </source>
</evidence>
<evidence type="ECO:0000256" key="2">
    <source>
        <dbReference type="ARBA" id="ARBA00008524"/>
    </source>
</evidence>
<keyword evidence="5" id="KW-0378">Hydrolase</keyword>
<evidence type="ECO:0000256" key="4">
    <source>
        <dbReference type="ARBA" id="ARBA00022670"/>
    </source>
</evidence>
<feature type="compositionally biased region" description="Low complexity" evidence="7">
    <location>
        <begin position="121"/>
        <end position="139"/>
    </location>
</feature>
<dbReference type="GO" id="GO:0008236">
    <property type="term" value="F:serine-type peptidase activity"/>
    <property type="evidence" value="ECO:0007669"/>
    <property type="project" value="UniProtKB-KW"/>
</dbReference>
<sequence length="139" mass="14656">MLLSAPMSREAAWWKRYRGGTAGKLWIDREGDGEFVRLHEDLDGNIECPLWAGERIAFLSDHEGTGALYSSLADGTDLRRHTPSTGSTPGTPPRTAPVSCTPAPVNCGSSTASTASTVPNRAASTSGSADSASTFSRSR</sequence>
<evidence type="ECO:0000256" key="7">
    <source>
        <dbReference type="SAM" id="MobiDB-lite"/>
    </source>
</evidence>